<dbReference type="Proteomes" id="UP000214720">
    <property type="component" value="Unassembled WGS sequence"/>
</dbReference>
<comment type="caution">
    <text evidence="1">The sequence shown here is derived from an EMBL/GenBank/DDBJ whole genome shotgun (WGS) entry which is preliminary data.</text>
</comment>
<gene>
    <name evidence="1" type="ORF">BSU04_44685</name>
</gene>
<organism evidence="1 2">
    <name type="scientific">Caballeronia sordidicola</name>
    <name type="common">Burkholderia sordidicola</name>
    <dbReference type="NCBI Taxonomy" id="196367"/>
    <lineage>
        <taxon>Bacteria</taxon>
        <taxon>Pseudomonadati</taxon>
        <taxon>Pseudomonadota</taxon>
        <taxon>Betaproteobacteria</taxon>
        <taxon>Burkholderiales</taxon>
        <taxon>Burkholderiaceae</taxon>
        <taxon>Caballeronia</taxon>
    </lineage>
</organism>
<reference evidence="2" key="1">
    <citation type="submission" date="2017-01" db="EMBL/GenBank/DDBJ databases">
        <title>Genome Analysis of Deinococcus marmoris KOPRI26562.</title>
        <authorList>
            <person name="Kim J.H."/>
            <person name="Oh H.-M."/>
        </authorList>
    </citation>
    <scope>NUCLEOTIDE SEQUENCE [LARGE SCALE GENOMIC DNA]</scope>
    <source>
        <strain evidence="2">PAMC 26633</strain>
    </source>
</reference>
<sequence length="37" mass="4153">MWRTFNGLRRGAFRLIFETLSQKTGAAAPVSVGRNKD</sequence>
<name>A0A226WLA5_CABSO</name>
<evidence type="ECO:0000313" key="2">
    <source>
        <dbReference type="Proteomes" id="UP000214720"/>
    </source>
</evidence>
<proteinExistence type="predicted"/>
<accession>A0A226WLA5</accession>
<dbReference type="AlphaFoldDB" id="A0A226WLA5"/>
<evidence type="ECO:0000313" key="1">
    <source>
        <dbReference type="EMBL" id="OXC71903.1"/>
    </source>
</evidence>
<protein>
    <submittedName>
        <fullName evidence="1">Uncharacterized protein</fullName>
    </submittedName>
</protein>
<dbReference type="EMBL" id="MTHB01000290">
    <property type="protein sequence ID" value="OXC71903.1"/>
    <property type="molecule type" value="Genomic_DNA"/>
</dbReference>